<proteinExistence type="predicted"/>
<sequence length="149" mass="17223">MFNQVMDQRERKQMMTRHAVDNMYWNARCIKEKQRERALRKRAESYGIETKEKDIGDIVKEISIAQLKEEAKNLGINPKGKEVQQIMVEIKEKQIQLAAAAAGIETANKTLADILDELVDEHEQAAKYFHIFPAGERDVAPLKKRNVMQ</sequence>
<organism evidence="1 2">
    <name type="scientific">Alteribacillus persepolensis</name>
    <dbReference type="NCBI Taxonomy" id="568899"/>
    <lineage>
        <taxon>Bacteria</taxon>
        <taxon>Bacillati</taxon>
        <taxon>Bacillota</taxon>
        <taxon>Bacilli</taxon>
        <taxon>Bacillales</taxon>
        <taxon>Bacillaceae</taxon>
        <taxon>Alteribacillus</taxon>
    </lineage>
</organism>
<name>A0A1G8AAC7_9BACI</name>
<protein>
    <submittedName>
        <fullName evidence="1">Uncharacterized protein</fullName>
    </submittedName>
</protein>
<dbReference type="Proteomes" id="UP000199163">
    <property type="component" value="Unassembled WGS sequence"/>
</dbReference>
<evidence type="ECO:0000313" key="2">
    <source>
        <dbReference type="Proteomes" id="UP000199163"/>
    </source>
</evidence>
<evidence type="ECO:0000313" key="1">
    <source>
        <dbReference type="EMBL" id="SDH17803.1"/>
    </source>
</evidence>
<keyword evidence="2" id="KW-1185">Reference proteome</keyword>
<accession>A0A1G8AAC7</accession>
<dbReference type="AlphaFoldDB" id="A0A1G8AAC7"/>
<dbReference type="EMBL" id="FNDK01000002">
    <property type="protein sequence ID" value="SDH17803.1"/>
    <property type="molecule type" value="Genomic_DNA"/>
</dbReference>
<gene>
    <name evidence="1" type="ORF">SAMN05192534_10281</name>
</gene>
<reference evidence="2" key="1">
    <citation type="submission" date="2016-10" db="EMBL/GenBank/DDBJ databases">
        <authorList>
            <person name="Varghese N."/>
            <person name="Submissions S."/>
        </authorList>
    </citation>
    <scope>NUCLEOTIDE SEQUENCE [LARGE SCALE GENOMIC DNA]</scope>
    <source>
        <strain evidence="2">DSM 21632</strain>
    </source>
</reference>